<evidence type="ECO:0000256" key="2">
    <source>
        <dbReference type="ARBA" id="ARBA00022679"/>
    </source>
</evidence>
<evidence type="ECO:0000313" key="6">
    <source>
        <dbReference type="Proteomes" id="UP000032434"/>
    </source>
</evidence>
<dbReference type="CDD" id="cd02440">
    <property type="entry name" value="AdoMet_MTases"/>
    <property type="match status" value="1"/>
</dbReference>
<dbReference type="PANTHER" id="PTHR11061">
    <property type="entry name" value="RNA M5U METHYLTRANSFERASE"/>
    <property type="match status" value="1"/>
</dbReference>
<dbReference type="KEGG" id="aoc:Aocu_07080"/>
<proteinExistence type="inferred from homology"/>
<feature type="binding site" evidence="4">
    <location>
        <position position="216"/>
    </location>
    <ligand>
        <name>S-adenosyl-L-methionine</name>
        <dbReference type="ChEBI" id="CHEBI:59789"/>
    </ligand>
</feature>
<dbReference type="FunFam" id="2.40.50.1070:FF:000003">
    <property type="entry name" value="23S rRNA (Uracil-5-)-methyltransferase RumA"/>
    <property type="match status" value="1"/>
</dbReference>
<dbReference type="HOGENOM" id="CLU_014689_7_0_14"/>
<evidence type="ECO:0000256" key="4">
    <source>
        <dbReference type="PROSITE-ProRule" id="PRU01024"/>
    </source>
</evidence>
<evidence type="ECO:0000256" key="3">
    <source>
        <dbReference type="ARBA" id="ARBA00022691"/>
    </source>
</evidence>
<dbReference type="STRING" id="35623.Aocu_07080"/>
<dbReference type="InParanoid" id="A0A061AGT7"/>
<organism evidence="5 6">
    <name type="scientific">Acholeplasma oculi</name>
    <dbReference type="NCBI Taxonomy" id="35623"/>
    <lineage>
        <taxon>Bacteria</taxon>
        <taxon>Bacillati</taxon>
        <taxon>Mycoplasmatota</taxon>
        <taxon>Mollicutes</taxon>
        <taxon>Acholeplasmatales</taxon>
        <taxon>Acholeplasmataceae</taxon>
        <taxon>Acholeplasma</taxon>
    </lineage>
</organism>
<feature type="binding site" evidence="4">
    <location>
        <position position="266"/>
    </location>
    <ligand>
        <name>S-adenosyl-L-methionine</name>
        <dbReference type="ChEBI" id="CHEBI:59789"/>
    </ligand>
</feature>
<protein>
    <submittedName>
        <fullName evidence="5">23S rRNA (Uracil(1939)-C(5))-methyltransferase</fullName>
    </submittedName>
</protein>
<dbReference type="OrthoDB" id="9804590at2"/>
<keyword evidence="2 4" id="KW-0808">Transferase</keyword>
<gene>
    <name evidence="5" type="primary">rumA4</name>
    <name evidence="5" type="ORF">Aocu_07080</name>
</gene>
<sequence length="380" mass="43895">MYKNDQEDYTFDSVETIRFESISVKDQVKEKEKHIEKLFDQKVSPMVMNPKPRGYRHKAVLSATNIKVGNSFQIRLGLFIEGSKDIKPRNGHYLHDAKIDEVFKTIESLLIKYKFKAYQKRYQEGIIKHVMIRKSFDSGELMVVFATQNNVFPNHRKFINELILAHPEVKTVVQNIHCKETHLVLLEEEKILYGKGFITDAIDGFKFQISSRSFYQVNPMQMFNIYDYALKIAEIKPTDLVVDCYSGIGTLSILASKYAKTVYGLEINSSSVANAITNKKLNNISNVHFIQGDVEDTLEKLNDPIDILIMDPTRDGASLKFIEIVKKIKPKKIVYISCNPDTQIRDIKQIGFMYKLLNIQPFDMFTYTSHVENVILLELK</sequence>
<feature type="binding site" evidence="4">
    <location>
        <position position="311"/>
    </location>
    <ligand>
        <name>S-adenosyl-L-methionine</name>
        <dbReference type="ChEBI" id="CHEBI:59789"/>
    </ligand>
</feature>
<comment type="similarity">
    <text evidence="4">Belongs to the class I-like SAM-binding methyltransferase superfamily. RNA M5U methyltransferase family.</text>
</comment>
<evidence type="ECO:0000256" key="1">
    <source>
        <dbReference type="ARBA" id="ARBA00022603"/>
    </source>
</evidence>
<dbReference type="AlphaFoldDB" id="A0A061AGT7"/>
<dbReference type="GO" id="GO:0070475">
    <property type="term" value="P:rRNA base methylation"/>
    <property type="evidence" value="ECO:0007669"/>
    <property type="project" value="TreeGrafter"/>
</dbReference>
<dbReference type="PANTHER" id="PTHR11061:SF30">
    <property type="entry name" value="TRNA (URACIL(54)-C(5))-METHYLTRANSFERASE"/>
    <property type="match status" value="1"/>
</dbReference>
<dbReference type="RefSeq" id="WP_052669995.1">
    <property type="nucleotide sequence ID" value="NZ_FUZK01000001.1"/>
</dbReference>
<keyword evidence="6" id="KW-1185">Reference proteome</keyword>
<dbReference type="Gene3D" id="2.40.50.1070">
    <property type="match status" value="1"/>
</dbReference>
<feature type="binding site" evidence="4">
    <location>
        <position position="245"/>
    </location>
    <ligand>
        <name>S-adenosyl-L-methionine</name>
        <dbReference type="ChEBI" id="CHEBI:59789"/>
    </ligand>
</feature>
<keyword evidence="3 4" id="KW-0949">S-adenosyl-L-methionine</keyword>
<name>A0A061AGT7_9MOLU</name>
<dbReference type="PATRIC" id="fig|35623.3.peg.708"/>
<dbReference type="Pfam" id="PF05958">
    <property type="entry name" value="tRNA_U5-meth_tr"/>
    <property type="match status" value="1"/>
</dbReference>
<dbReference type="PROSITE" id="PS51687">
    <property type="entry name" value="SAM_MT_RNA_M5U"/>
    <property type="match status" value="1"/>
</dbReference>
<dbReference type="NCBIfam" id="TIGR00479">
    <property type="entry name" value="rumA"/>
    <property type="match status" value="1"/>
</dbReference>
<evidence type="ECO:0000313" key="5">
    <source>
        <dbReference type="EMBL" id="CDR30781.1"/>
    </source>
</evidence>
<dbReference type="InterPro" id="IPR010280">
    <property type="entry name" value="U5_MeTrfase_fam"/>
</dbReference>
<reference evidence="6" key="1">
    <citation type="submission" date="2014-05" db="EMBL/GenBank/DDBJ databases">
        <authorList>
            <person name="Kube M."/>
        </authorList>
    </citation>
    <scope>NUCLEOTIDE SEQUENCE [LARGE SCALE GENOMIC DNA]</scope>
</reference>
<keyword evidence="1 4" id="KW-0489">Methyltransferase</keyword>
<dbReference type="EMBL" id="LK028559">
    <property type="protein sequence ID" value="CDR30781.1"/>
    <property type="molecule type" value="Genomic_DNA"/>
</dbReference>
<dbReference type="GO" id="GO:0070041">
    <property type="term" value="F:rRNA (uridine-C5-)-methyltransferase activity"/>
    <property type="evidence" value="ECO:0007669"/>
    <property type="project" value="TreeGrafter"/>
</dbReference>
<dbReference type="Proteomes" id="UP000032434">
    <property type="component" value="Chromosome 1"/>
</dbReference>
<accession>A0A061AGT7</accession>
<dbReference type="SUPFAM" id="SSF53335">
    <property type="entry name" value="S-adenosyl-L-methionine-dependent methyltransferases"/>
    <property type="match status" value="1"/>
</dbReference>
<dbReference type="Gene3D" id="3.40.50.150">
    <property type="entry name" value="Vaccinia Virus protein VP39"/>
    <property type="match status" value="1"/>
</dbReference>
<dbReference type="InterPro" id="IPR029063">
    <property type="entry name" value="SAM-dependent_MTases_sf"/>
</dbReference>
<feature type="active site" description="Nucleophile" evidence="4">
    <location>
        <position position="338"/>
    </location>
</feature>